<feature type="domain" description="Retrotransposon gag" evidence="2">
    <location>
        <begin position="134"/>
        <end position="227"/>
    </location>
</feature>
<dbReference type="OMA" id="GTMKCEG"/>
<dbReference type="SUPFAM" id="SSF50630">
    <property type="entry name" value="Acid proteases"/>
    <property type="match status" value="1"/>
</dbReference>
<dbReference type="Gramene" id="ESQ30824">
    <property type="protein sequence ID" value="ESQ30824"/>
    <property type="gene ID" value="EUTSA_v10012141mg"/>
</dbReference>
<dbReference type="InterPro" id="IPR021109">
    <property type="entry name" value="Peptidase_aspartic_dom_sf"/>
</dbReference>
<dbReference type="Pfam" id="PF03732">
    <property type="entry name" value="Retrotrans_gag"/>
    <property type="match status" value="1"/>
</dbReference>
<evidence type="ECO:0000313" key="4">
    <source>
        <dbReference type="Proteomes" id="UP000030689"/>
    </source>
</evidence>
<dbReference type="eggNOG" id="KOG0017">
    <property type="taxonomic scope" value="Eukaryota"/>
</dbReference>
<dbReference type="CDD" id="cd00303">
    <property type="entry name" value="retropepsin_like"/>
    <property type="match status" value="1"/>
</dbReference>
<dbReference type="KEGG" id="eus:EUTSA_v10012141mg"/>
<sequence>MASTKDRLEGLETSSGMMQDEMQRMSTAMVDMKGELDDKFRKMEENFTRLMEAVTSSRDDGGSNASRGSRRPEHTPPNTGNARGDQVNPFAPITSRRVKLEFPRFSGGDPTEWVSKVKQFFEYQEMAPEQHVSFTSFHLDGVANEWWQAISKALREDQVEITWEVFEEELWARFGPTDGEDFHEALSRVRQTGSLSDYQQEFERLQNKVRGWSQQALVGTFMGGLQPEIADGIRMFRPKTLKEIINYVRLMDGQLQRLKRMSPSKPAFRSFTPSRPMTTREPQTPTQGPKKLSWEELKKKRSLGLCFSCDERYTPGHKCKQPQLFIMEGEQDDDMDIEDDDEIDPKPEITVYALAGWDTANTIRIQAQIRKQELIALVDSGSTHNFISEKAARRLNLSVTPISPFSVRVADGKPLICRHRFEAVSIQMGGATFTVTLYALPLVGLDLVMGIQWLQSLGPTLCDWRAQTMRFHWTGQEITLKGIQALGLRPTTQESMSKEARQGQTIFAISMAHDDEQPSPVPDEMRCLVTEFTDLFAAPSQLPPDHAQRRNGPSQCTAVPLCLLPKRRDRAPDRSEEFTVFAGTKDTHTRAATLDGLFMVAHHHSFQHTKWALLVLRNLMSRWLPVMSYWQNLNII</sequence>
<dbReference type="InterPro" id="IPR032567">
    <property type="entry name" value="RTL1-rel"/>
</dbReference>
<dbReference type="AlphaFoldDB" id="V4KHZ5"/>
<accession>V4KHZ5</accession>
<dbReference type="InterPro" id="IPR005162">
    <property type="entry name" value="Retrotrans_gag_dom"/>
</dbReference>
<feature type="region of interest" description="Disordered" evidence="1">
    <location>
        <begin position="262"/>
        <end position="291"/>
    </location>
</feature>
<reference evidence="3 4" key="1">
    <citation type="journal article" date="2013" name="Front. Plant Sci.">
        <title>The Reference Genome of the Halophytic Plant Eutrema salsugineum.</title>
        <authorList>
            <person name="Yang R."/>
            <person name="Jarvis D.E."/>
            <person name="Chen H."/>
            <person name="Beilstein M.A."/>
            <person name="Grimwood J."/>
            <person name="Jenkins J."/>
            <person name="Shu S."/>
            <person name="Prochnik S."/>
            <person name="Xin M."/>
            <person name="Ma C."/>
            <person name="Schmutz J."/>
            <person name="Wing R.A."/>
            <person name="Mitchell-Olds T."/>
            <person name="Schumaker K.S."/>
            <person name="Wang X."/>
        </authorList>
    </citation>
    <scope>NUCLEOTIDE SEQUENCE [LARGE SCALE GENOMIC DNA]</scope>
</reference>
<proteinExistence type="predicted"/>
<feature type="compositionally biased region" description="Polar residues" evidence="1">
    <location>
        <begin position="271"/>
        <end position="287"/>
    </location>
</feature>
<keyword evidence="4" id="KW-1185">Reference proteome</keyword>
<gene>
    <name evidence="3" type="ORF">EUTSA_v10012141mg</name>
</gene>
<evidence type="ECO:0000313" key="3">
    <source>
        <dbReference type="EMBL" id="ESQ30824.1"/>
    </source>
</evidence>
<feature type="region of interest" description="Disordered" evidence="1">
    <location>
        <begin position="52"/>
        <end position="90"/>
    </location>
</feature>
<dbReference type="PANTHER" id="PTHR15503:SF22">
    <property type="entry name" value="TRANSPOSON TY3-I GAG POLYPROTEIN"/>
    <property type="match status" value="1"/>
</dbReference>
<feature type="compositionally biased region" description="Basic and acidic residues" evidence="1">
    <location>
        <begin position="1"/>
        <end position="10"/>
    </location>
</feature>
<dbReference type="Proteomes" id="UP000030689">
    <property type="component" value="Unassembled WGS sequence"/>
</dbReference>
<dbReference type="Gene3D" id="2.40.70.10">
    <property type="entry name" value="Acid Proteases"/>
    <property type="match status" value="1"/>
</dbReference>
<feature type="region of interest" description="Disordered" evidence="1">
    <location>
        <begin position="1"/>
        <end position="21"/>
    </location>
</feature>
<dbReference type="PANTHER" id="PTHR15503">
    <property type="entry name" value="LDOC1 RELATED"/>
    <property type="match status" value="1"/>
</dbReference>
<dbReference type="Pfam" id="PF08284">
    <property type="entry name" value="RVP_2"/>
    <property type="match status" value="1"/>
</dbReference>
<evidence type="ECO:0000256" key="1">
    <source>
        <dbReference type="SAM" id="MobiDB-lite"/>
    </source>
</evidence>
<dbReference type="EMBL" id="KI517809">
    <property type="protein sequence ID" value="ESQ30824.1"/>
    <property type="molecule type" value="Genomic_DNA"/>
</dbReference>
<protein>
    <recommendedName>
        <fullName evidence="2">Retrotransposon gag domain-containing protein</fullName>
    </recommendedName>
</protein>
<organism evidence="3 4">
    <name type="scientific">Eutrema salsugineum</name>
    <name type="common">Saltwater cress</name>
    <name type="synonym">Sisymbrium salsugineum</name>
    <dbReference type="NCBI Taxonomy" id="72664"/>
    <lineage>
        <taxon>Eukaryota</taxon>
        <taxon>Viridiplantae</taxon>
        <taxon>Streptophyta</taxon>
        <taxon>Embryophyta</taxon>
        <taxon>Tracheophyta</taxon>
        <taxon>Spermatophyta</taxon>
        <taxon>Magnoliopsida</taxon>
        <taxon>eudicotyledons</taxon>
        <taxon>Gunneridae</taxon>
        <taxon>Pentapetalae</taxon>
        <taxon>rosids</taxon>
        <taxon>malvids</taxon>
        <taxon>Brassicales</taxon>
        <taxon>Brassicaceae</taxon>
        <taxon>Eutremeae</taxon>
        <taxon>Eutrema</taxon>
    </lineage>
</organism>
<evidence type="ECO:0000259" key="2">
    <source>
        <dbReference type="Pfam" id="PF03732"/>
    </source>
</evidence>
<name>V4KHZ5_EUTSA</name>